<name>Q07GG1_ROSDO</name>
<keyword evidence="3" id="KW-1185">Reference proteome</keyword>
<protein>
    <recommendedName>
        <fullName evidence="4">Fibronectin type-III domain-containing protein</fullName>
    </recommendedName>
</protein>
<dbReference type="eggNOG" id="ENOG5033QE1">
    <property type="taxonomic scope" value="Bacteria"/>
</dbReference>
<dbReference type="AlphaFoldDB" id="Q07GG1"/>
<evidence type="ECO:0008006" key="4">
    <source>
        <dbReference type="Google" id="ProtNLM"/>
    </source>
</evidence>
<dbReference type="OrthoDB" id="179594at2"/>
<proteinExistence type="predicted"/>
<evidence type="ECO:0000256" key="1">
    <source>
        <dbReference type="SAM" id="SignalP"/>
    </source>
</evidence>
<dbReference type="SUPFAM" id="SSF49265">
    <property type="entry name" value="Fibronectin type III"/>
    <property type="match status" value="1"/>
</dbReference>
<feature type="chain" id="PRO_5004165705" description="Fibronectin type-III domain-containing protein" evidence="1">
    <location>
        <begin position="19"/>
        <end position="636"/>
    </location>
</feature>
<organism evidence="2 3">
    <name type="scientific">Roseobacter denitrificans (strain ATCC 33942 / OCh 114)</name>
    <name type="common">Erythrobacter sp. (strain OCh 114)</name>
    <name type="synonym">Roseobacter denitrificans</name>
    <dbReference type="NCBI Taxonomy" id="375451"/>
    <lineage>
        <taxon>Bacteria</taxon>
        <taxon>Pseudomonadati</taxon>
        <taxon>Pseudomonadota</taxon>
        <taxon>Alphaproteobacteria</taxon>
        <taxon>Rhodobacterales</taxon>
        <taxon>Roseobacteraceae</taxon>
        <taxon>Roseobacter</taxon>
    </lineage>
</organism>
<dbReference type="InterPro" id="IPR013783">
    <property type="entry name" value="Ig-like_fold"/>
</dbReference>
<accession>Q07GG1</accession>
<dbReference type="Proteomes" id="UP000007029">
    <property type="component" value="Plasmid pTB2"/>
</dbReference>
<reference evidence="2 3" key="1">
    <citation type="journal article" date="2007" name="J. Bacteriol.">
        <title>The complete genome sequence of Roseobacter denitrificans reveals a mixotrophic rather than photosynthetic metabolism.</title>
        <authorList>
            <person name="Swingley W.D."/>
            <person name="Sadekar S."/>
            <person name="Mastrian S.D."/>
            <person name="Matthies H.J."/>
            <person name="Hao J."/>
            <person name="Ramos H."/>
            <person name="Acharya C.R."/>
            <person name="Conrad A.L."/>
            <person name="Taylor H.L."/>
            <person name="Dejesa L.C."/>
            <person name="Shah M.K."/>
            <person name="O'huallachain M.E."/>
            <person name="Lince M.T."/>
            <person name="Blankenship R.E."/>
            <person name="Beatty J.T."/>
            <person name="Touchman J.W."/>
        </authorList>
    </citation>
    <scope>NUCLEOTIDE SEQUENCE [LARGE SCALE GENOMIC DNA]</scope>
    <source>
        <strain evidence="3">ATCC 33942 / OCh 114</strain>
        <plasmid evidence="2 3">pTB2</plasmid>
    </source>
</reference>
<dbReference type="Gene3D" id="2.60.40.10">
    <property type="entry name" value="Immunoglobulins"/>
    <property type="match status" value="1"/>
</dbReference>
<geneLocation type="plasmid" evidence="2 3">
    <name>pTB2</name>
</geneLocation>
<dbReference type="KEGG" id="rde:RD1_B0029"/>
<gene>
    <name evidence="2" type="ordered locus">RD1_B0029</name>
</gene>
<evidence type="ECO:0000313" key="2">
    <source>
        <dbReference type="EMBL" id="ABI93438.1"/>
    </source>
</evidence>
<feature type="signal peptide" evidence="1">
    <location>
        <begin position="1"/>
        <end position="18"/>
    </location>
</feature>
<dbReference type="InterPro" id="IPR036116">
    <property type="entry name" value="FN3_sf"/>
</dbReference>
<sequence>MRFLFLVLCLLISATVLAAETSVEKHLALDGSIAPNGRAVELSWFDADPPRVGSVIVNRRTLGQTGAGSWQALGPAMGPVMRFVDETIQPGVAYEYQVMRTARDIVDVGYWATGVEIPATEARGTAYLVVDETLATDLEAHLQRFSRDLLGDGWQVQRVHAPRGDLDDLPRNLAAALAVKNWLDERFRADPFGQHAVILVGHVPIVLSGQVGPDGHAAKPHATDLFYAEMDGQWRASPDGLLLENTLPSDAIEMQIGRIDFEPLSRGDKAREVALLRAYFDKNHHWRHGLLGDLRGAYGQSKHLIGEQYGLRNIVGPQALEAGGHHDVGEREPWLWGVDFGHHKGAAYASDYANKAVFAINFGSNKQKIERGNNALTALLAQPWYTLAVGWGGRPTWWLHHMALGDTIGEVHRRTVNNGRAANPYRESMEYYPTGTYLWRNPIWVNLLGDPTLRAFPLAPPVRVTARKTGQGVEVSWEASPDVNVIGYRIWRMTAEGIAEPLDGGEVQTALTFVDTSPVPGARYMVRATGLKDVYAGSFYSLSQGAFSGPVAASVKDIALATRAGIPVALPQVFNAPQDGLIHAIIKGPARGKLDRTETGWHYTPPEGFTGTVEVRFSASGVWQTQAGQLRVTVTQ</sequence>
<dbReference type="RefSeq" id="WP_011655494.1">
    <property type="nucleotide sequence ID" value="NC_008387.1"/>
</dbReference>
<dbReference type="EMBL" id="CP000465">
    <property type="protein sequence ID" value="ABI93438.1"/>
    <property type="molecule type" value="Genomic_DNA"/>
</dbReference>
<keyword evidence="2" id="KW-0614">Plasmid</keyword>
<dbReference type="HOGENOM" id="CLU_459150_0_0_5"/>
<evidence type="ECO:0000313" key="3">
    <source>
        <dbReference type="Proteomes" id="UP000007029"/>
    </source>
</evidence>
<keyword evidence="1" id="KW-0732">Signal</keyword>